<dbReference type="AlphaFoldDB" id="A0A0K9PBY7"/>
<proteinExistence type="predicted"/>
<dbReference type="PROSITE" id="PS51375">
    <property type="entry name" value="PPR"/>
    <property type="match status" value="11"/>
</dbReference>
<dbReference type="Pfam" id="PF12854">
    <property type="entry name" value="PPR_1"/>
    <property type="match status" value="1"/>
</dbReference>
<gene>
    <name evidence="3" type="ORF">ZOSMA_29G01440</name>
</gene>
<feature type="repeat" description="PPR" evidence="2">
    <location>
        <begin position="244"/>
        <end position="278"/>
    </location>
</feature>
<comment type="caution">
    <text evidence="3">The sequence shown here is derived from an EMBL/GenBank/DDBJ whole genome shotgun (WGS) entry which is preliminary data.</text>
</comment>
<keyword evidence="4" id="KW-1185">Reference proteome</keyword>
<feature type="repeat" description="PPR" evidence="2">
    <location>
        <begin position="525"/>
        <end position="555"/>
    </location>
</feature>
<dbReference type="Pfam" id="PF01535">
    <property type="entry name" value="PPR"/>
    <property type="match status" value="1"/>
</dbReference>
<evidence type="ECO:0008006" key="5">
    <source>
        <dbReference type="Google" id="ProtNLM"/>
    </source>
</evidence>
<evidence type="ECO:0000256" key="2">
    <source>
        <dbReference type="PROSITE-ProRule" id="PRU00708"/>
    </source>
</evidence>
<keyword evidence="1" id="KW-0677">Repeat</keyword>
<evidence type="ECO:0000313" key="4">
    <source>
        <dbReference type="Proteomes" id="UP000036987"/>
    </source>
</evidence>
<evidence type="ECO:0000313" key="3">
    <source>
        <dbReference type="EMBL" id="KMZ66481.1"/>
    </source>
</evidence>
<dbReference type="PANTHER" id="PTHR45613">
    <property type="entry name" value="PENTATRICOPEPTIDE REPEAT-CONTAINING PROTEIN"/>
    <property type="match status" value="1"/>
</dbReference>
<feature type="repeat" description="PPR" evidence="2">
    <location>
        <begin position="490"/>
        <end position="524"/>
    </location>
</feature>
<feature type="repeat" description="PPR" evidence="2">
    <location>
        <begin position="453"/>
        <end position="487"/>
    </location>
</feature>
<evidence type="ECO:0000256" key="1">
    <source>
        <dbReference type="ARBA" id="ARBA00022737"/>
    </source>
</evidence>
<name>A0A0K9PBY7_ZOSMR</name>
<feature type="repeat" description="PPR" evidence="2">
    <location>
        <begin position="138"/>
        <end position="172"/>
    </location>
</feature>
<organism evidence="3 4">
    <name type="scientific">Zostera marina</name>
    <name type="common">Eelgrass</name>
    <dbReference type="NCBI Taxonomy" id="29655"/>
    <lineage>
        <taxon>Eukaryota</taxon>
        <taxon>Viridiplantae</taxon>
        <taxon>Streptophyta</taxon>
        <taxon>Embryophyta</taxon>
        <taxon>Tracheophyta</taxon>
        <taxon>Spermatophyta</taxon>
        <taxon>Magnoliopsida</taxon>
        <taxon>Liliopsida</taxon>
        <taxon>Zosteraceae</taxon>
        <taxon>Zostera</taxon>
    </lineage>
</organism>
<dbReference type="OrthoDB" id="185373at2759"/>
<dbReference type="PANTHER" id="PTHR45613:SF9">
    <property type="entry name" value="MITOCHONDRIAL GROUP I INTRON SPLICING FACTOR CCM1"/>
    <property type="match status" value="1"/>
</dbReference>
<feature type="repeat" description="PPR" evidence="2">
    <location>
        <begin position="103"/>
        <end position="137"/>
    </location>
</feature>
<dbReference type="NCBIfam" id="TIGR00756">
    <property type="entry name" value="PPR"/>
    <property type="match status" value="11"/>
</dbReference>
<feature type="repeat" description="PPR" evidence="2">
    <location>
        <begin position="600"/>
        <end position="631"/>
    </location>
</feature>
<protein>
    <recommendedName>
        <fullName evidence="5">Pentatricopeptide repeat-containing protein</fullName>
    </recommendedName>
</protein>
<dbReference type="Pfam" id="PF13041">
    <property type="entry name" value="PPR_2"/>
    <property type="match status" value="5"/>
</dbReference>
<sequence>MFLLPATTIKLHYPRLLSTVVAVAAAVTSTAERTSNVVQRCWSGRLTLLDAHRLFDILSNTDPPPPIRIFNLLLQKTLKSGHHSAVISFYTTIVSDIVLPDPDAYTFGTLINCFVSFNRVDYGFGVLCDMLKRRCNPDTVIMSSLITGLCQSCLLSNALQLFDKMSEIGCQPDIITYSSLLNCCFHVGMLDLGFAVFSDMVKNGFKPDVVVLTALLDGLCKGGKFSDAAYLFFNRMPMLGCEPDSITFSVLINGYSSAGMVDLGFSVFGRMLKCGIPHNAVVFTTLISGLCQAGNRVSEAVRLFNWMIEMGCKPDVITYGTIVEHFTFSVELGLAYLSLILKQGHRPTTSLLTSLLGRFCRRDKFSDVTMIFNRMSDVDINVARPNLLTYCVLIDSCRRELSKPDLGLGFLCHMFKHGFHADTMILTALINRHSASNASEIIYKMTEMNYPLDVITYGALINCYCHTNQIDLAFATFSDMIKQGHHCNSQTSILNILINGLCIANQVSSAAGLIQKMGSLGCRPNVITYGTLIKGLCRMGSVDEAIELHECMIRSEPSQLCQPNVITYTTIIAALCKLDGSMHRALNVFDEMLVCGVSPNNITYNHIIHGFCTLGCLKEASAFYKKIRKHS</sequence>
<feature type="repeat" description="PPR" evidence="2">
    <location>
        <begin position="564"/>
        <end position="599"/>
    </location>
</feature>
<dbReference type="InterPro" id="IPR011990">
    <property type="entry name" value="TPR-like_helical_dom_sf"/>
</dbReference>
<dbReference type="Gene3D" id="1.25.40.10">
    <property type="entry name" value="Tetratricopeptide repeat domain"/>
    <property type="match status" value="5"/>
</dbReference>
<dbReference type="Proteomes" id="UP000036987">
    <property type="component" value="Unassembled WGS sequence"/>
</dbReference>
<reference evidence="4" key="1">
    <citation type="journal article" date="2016" name="Nature">
        <title>The genome of the seagrass Zostera marina reveals angiosperm adaptation to the sea.</title>
        <authorList>
            <person name="Olsen J.L."/>
            <person name="Rouze P."/>
            <person name="Verhelst B."/>
            <person name="Lin Y.-C."/>
            <person name="Bayer T."/>
            <person name="Collen J."/>
            <person name="Dattolo E."/>
            <person name="De Paoli E."/>
            <person name="Dittami S."/>
            <person name="Maumus F."/>
            <person name="Michel G."/>
            <person name="Kersting A."/>
            <person name="Lauritano C."/>
            <person name="Lohaus R."/>
            <person name="Toepel M."/>
            <person name="Tonon T."/>
            <person name="Vanneste K."/>
            <person name="Amirebrahimi M."/>
            <person name="Brakel J."/>
            <person name="Bostroem C."/>
            <person name="Chovatia M."/>
            <person name="Grimwood J."/>
            <person name="Jenkins J.W."/>
            <person name="Jueterbock A."/>
            <person name="Mraz A."/>
            <person name="Stam W.T."/>
            <person name="Tice H."/>
            <person name="Bornberg-Bauer E."/>
            <person name="Green P.J."/>
            <person name="Pearson G.A."/>
            <person name="Procaccini G."/>
            <person name="Duarte C.M."/>
            <person name="Schmutz J."/>
            <person name="Reusch T.B.H."/>
            <person name="Van de Peer Y."/>
        </authorList>
    </citation>
    <scope>NUCLEOTIDE SEQUENCE [LARGE SCALE GENOMIC DNA]</scope>
    <source>
        <strain evidence="4">cv. Finnish</strain>
    </source>
</reference>
<feature type="repeat" description="PPR" evidence="2">
    <location>
        <begin position="173"/>
        <end position="207"/>
    </location>
</feature>
<dbReference type="InterPro" id="IPR002885">
    <property type="entry name" value="PPR_rpt"/>
</dbReference>
<feature type="repeat" description="PPR" evidence="2">
    <location>
        <begin position="208"/>
        <end position="243"/>
    </location>
</feature>
<feature type="repeat" description="PPR" evidence="2">
    <location>
        <begin position="279"/>
        <end position="314"/>
    </location>
</feature>
<accession>A0A0K9PBY7</accession>
<dbReference type="EMBL" id="LFYR01000980">
    <property type="protein sequence ID" value="KMZ66481.1"/>
    <property type="molecule type" value="Genomic_DNA"/>
</dbReference>